<dbReference type="SMART" id="SM00465">
    <property type="entry name" value="GIYc"/>
    <property type="match status" value="1"/>
</dbReference>
<dbReference type="InterPro" id="IPR050190">
    <property type="entry name" value="UPF0213_domain"/>
</dbReference>
<evidence type="ECO:0000313" key="3">
    <source>
        <dbReference type="EMBL" id="RBW67625.1"/>
    </source>
</evidence>
<proteinExistence type="inferred from homology"/>
<evidence type="ECO:0000256" key="1">
    <source>
        <dbReference type="ARBA" id="ARBA00007435"/>
    </source>
</evidence>
<dbReference type="InterPro" id="IPR000305">
    <property type="entry name" value="GIY-YIG_endonuc"/>
</dbReference>
<dbReference type="PANTHER" id="PTHR34477">
    <property type="entry name" value="UPF0213 PROTEIN YHBQ"/>
    <property type="match status" value="1"/>
</dbReference>
<evidence type="ECO:0000313" key="4">
    <source>
        <dbReference type="Proteomes" id="UP000253314"/>
    </source>
</evidence>
<sequence>MENNYYVYILECGDGTLYTGYTNNLKRRLLVHQQGKGAKYTRGRQPVELVYEKTFLTKREAMQEEYRIKQLSRNQKKQLIEKEK</sequence>
<accession>A0A366XR74</accession>
<comment type="similarity">
    <text evidence="1">Belongs to the UPF0213 family.</text>
</comment>
<dbReference type="Proteomes" id="UP000253314">
    <property type="component" value="Unassembled WGS sequence"/>
</dbReference>
<organism evidence="3 4">
    <name type="scientific">Bacillus taeanensis</name>
    <dbReference type="NCBI Taxonomy" id="273032"/>
    <lineage>
        <taxon>Bacteria</taxon>
        <taxon>Bacillati</taxon>
        <taxon>Bacillota</taxon>
        <taxon>Bacilli</taxon>
        <taxon>Bacillales</taxon>
        <taxon>Bacillaceae</taxon>
        <taxon>Bacillus</taxon>
    </lineage>
</organism>
<dbReference type="EMBL" id="QOCW01000032">
    <property type="protein sequence ID" value="RBW67625.1"/>
    <property type="molecule type" value="Genomic_DNA"/>
</dbReference>
<dbReference type="InterPro" id="IPR035901">
    <property type="entry name" value="GIY-YIG_endonuc_sf"/>
</dbReference>
<dbReference type="Pfam" id="PF01541">
    <property type="entry name" value="GIY-YIG"/>
    <property type="match status" value="1"/>
</dbReference>
<name>A0A366XR74_9BACI</name>
<dbReference type="PROSITE" id="PS50164">
    <property type="entry name" value="GIY_YIG"/>
    <property type="match status" value="1"/>
</dbReference>
<feature type="domain" description="GIY-YIG" evidence="2">
    <location>
        <begin position="3"/>
        <end position="78"/>
    </location>
</feature>
<dbReference type="CDD" id="cd10456">
    <property type="entry name" value="GIY-YIG_UPF0213"/>
    <property type="match status" value="1"/>
</dbReference>
<dbReference type="RefSeq" id="WP_113808135.1">
    <property type="nucleotide sequence ID" value="NZ_QOCW01000032.1"/>
</dbReference>
<protein>
    <submittedName>
        <fullName evidence="3">GIY-YIG nuclease family protein</fullName>
    </submittedName>
</protein>
<dbReference type="AlphaFoldDB" id="A0A366XR74"/>
<dbReference type="OrthoDB" id="9807770at2"/>
<dbReference type="SUPFAM" id="SSF82771">
    <property type="entry name" value="GIY-YIG endonuclease"/>
    <property type="match status" value="1"/>
</dbReference>
<gene>
    <name evidence="3" type="ORF">DS031_20890</name>
</gene>
<comment type="caution">
    <text evidence="3">The sequence shown here is derived from an EMBL/GenBank/DDBJ whole genome shotgun (WGS) entry which is preliminary data.</text>
</comment>
<dbReference type="Gene3D" id="3.40.1440.10">
    <property type="entry name" value="GIY-YIG endonuclease"/>
    <property type="match status" value="1"/>
</dbReference>
<evidence type="ECO:0000259" key="2">
    <source>
        <dbReference type="PROSITE" id="PS50164"/>
    </source>
</evidence>
<dbReference type="PANTHER" id="PTHR34477:SF1">
    <property type="entry name" value="UPF0213 PROTEIN YHBQ"/>
    <property type="match status" value="1"/>
</dbReference>
<reference evidence="3 4" key="1">
    <citation type="submission" date="2018-07" db="EMBL/GenBank/DDBJ databases">
        <title>Lottiidibacillus patelloidae gen. nov., sp. nov., isolated from the intestinal tract of a marine limpet and the reclassification of B. taeanensis BH030017T, B. algicola KMM 3737T and B. hwajinpoensis SW-72T as genus Lottiidibacillus.</title>
        <authorList>
            <person name="Liu R."/>
            <person name="Huang Z."/>
        </authorList>
    </citation>
    <scope>NUCLEOTIDE SEQUENCE [LARGE SCALE GENOMIC DNA]</scope>
    <source>
        <strain evidence="3 4">BH030017</strain>
    </source>
</reference>
<keyword evidence="4" id="KW-1185">Reference proteome</keyword>